<dbReference type="PRINTS" id="PR00622">
    <property type="entry name" value="HISTONEH3"/>
</dbReference>
<dbReference type="PROSITE" id="PS50001">
    <property type="entry name" value="SH2"/>
    <property type="match status" value="1"/>
</dbReference>
<dbReference type="SUPFAM" id="SSF55550">
    <property type="entry name" value="SH2 domain"/>
    <property type="match status" value="1"/>
</dbReference>
<reference evidence="5" key="2">
    <citation type="submission" date="2022-06" db="UniProtKB">
        <authorList>
            <consortium name="EnsemblMetazoa"/>
        </authorList>
    </citation>
    <scope>IDENTIFICATION</scope>
    <source>
        <strain evidence="5">PS312</strain>
    </source>
</reference>
<feature type="domain" description="SH2" evidence="4">
    <location>
        <begin position="499"/>
        <end position="606"/>
    </location>
</feature>
<dbReference type="InterPro" id="IPR000164">
    <property type="entry name" value="Histone_H3/CENP-A"/>
</dbReference>
<dbReference type="CDD" id="cd00173">
    <property type="entry name" value="SH2"/>
    <property type="match status" value="1"/>
</dbReference>
<dbReference type="InterPro" id="IPR036860">
    <property type="entry name" value="SH2_dom_sf"/>
</dbReference>
<dbReference type="SMART" id="SM00428">
    <property type="entry name" value="H3"/>
    <property type="match status" value="2"/>
</dbReference>
<dbReference type="PROSITE" id="PS00959">
    <property type="entry name" value="HISTONE_H3_2"/>
    <property type="match status" value="1"/>
</dbReference>
<organism evidence="5 6">
    <name type="scientific">Pristionchus pacificus</name>
    <name type="common">Parasitic nematode worm</name>
    <dbReference type="NCBI Taxonomy" id="54126"/>
    <lineage>
        <taxon>Eukaryota</taxon>
        <taxon>Metazoa</taxon>
        <taxon>Ecdysozoa</taxon>
        <taxon>Nematoda</taxon>
        <taxon>Chromadorea</taxon>
        <taxon>Rhabditida</taxon>
        <taxon>Rhabditina</taxon>
        <taxon>Diplogasteromorpha</taxon>
        <taxon>Diplogasteroidea</taxon>
        <taxon>Neodiplogasteridae</taxon>
        <taxon>Pristionchus</taxon>
    </lineage>
</organism>
<dbReference type="EnsemblMetazoa" id="PPA20901.1">
    <property type="protein sequence ID" value="PPA20901.1"/>
    <property type="gene ID" value="WBGene00110455"/>
</dbReference>
<proteinExistence type="inferred from homology"/>
<feature type="compositionally biased region" description="Acidic residues" evidence="3">
    <location>
        <begin position="706"/>
        <end position="732"/>
    </location>
</feature>
<evidence type="ECO:0000259" key="4">
    <source>
        <dbReference type="PROSITE" id="PS50001"/>
    </source>
</evidence>
<feature type="compositionally biased region" description="Basic residues" evidence="3">
    <location>
        <begin position="417"/>
        <end position="428"/>
    </location>
</feature>
<feature type="compositionally biased region" description="Basic and acidic residues" evidence="3">
    <location>
        <begin position="944"/>
        <end position="954"/>
    </location>
</feature>
<dbReference type="CDD" id="cd22911">
    <property type="entry name" value="HFD_H3"/>
    <property type="match status" value="1"/>
</dbReference>
<evidence type="ECO:0000256" key="3">
    <source>
        <dbReference type="SAM" id="MobiDB-lite"/>
    </source>
</evidence>
<feature type="compositionally biased region" description="Basic residues" evidence="3">
    <location>
        <begin position="362"/>
        <end position="373"/>
    </location>
</feature>
<evidence type="ECO:0000313" key="5">
    <source>
        <dbReference type="EnsemblMetazoa" id="PPA20901.1"/>
    </source>
</evidence>
<dbReference type="Pfam" id="PF00125">
    <property type="entry name" value="Histone"/>
    <property type="match status" value="2"/>
</dbReference>
<dbReference type="GO" id="GO:0003677">
    <property type="term" value="F:DNA binding"/>
    <property type="evidence" value="ECO:0007669"/>
    <property type="project" value="InterPro"/>
</dbReference>
<dbReference type="GO" id="GO:0030527">
    <property type="term" value="F:structural constituent of chromatin"/>
    <property type="evidence" value="ECO:0007669"/>
    <property type="project" value="InterPro"/>
</dbReference>
<dbReference type="Gene3D" id="1.10.20.10">
    <property type="entry name" value="Histone, subunit A"/>
    <property type="match status" value="2"/>
</dbReference>
<dbReference type="InterPro" id="IPR000980">
    <property type="entry name" value="SH2"/>
</dbReference>
<keyword evidence="2" id="KW-0727">SH2 domain</keyword>
<gene>
    <name evidence="5" type="primary">WBGene00110455</name>
</gene>
<feature type="compositionally biased region" description="Basic residues" evidence="3">
    <location>
        <begin position="289"/>
        <end position="303"/>
    </location>
</feature>
<accession>A0A8R1UH93</accession>
<feature type="compositionally biased region" description="Polar residues" evidence="3">
    <location>
        <begin position="733"/>
        <end position="746"/>
    </location>
</feature>
<dbReference type="InterPro" id="IPR007125">
    <property type="entry name" value="H2A/H2B/H3"/>
</dbReference>
<evidence type="ECO:0000256" key="1">
    <source>
        <dbReference type="ARBA" id="ARBA00010343"/>
    </source>
</evidence>
<dbReference type="AlphaFoldDB" id="A0A8R1UH93"/>
<dbReference type="GO" id="GO:0000786">
    <property type="term" value="C:nucleosome"/>
    <property type="evidence" value="ECO:0007669"/>
    <property type="project" value="InterPro"/>
</dbReference>
<keyword evidence="6" id="KW-1185">Reference proteome</keyword>
<feature type="compositionally biased region" description="Polar residues" evidence="3">
    <location>
        <begin position="308"/>
        <end position="317"/>
    </location>
</feature>
<feature type="compositionally biased region" description="Polar residues" evidence="3">
    <location>
        <begin position="429"/>
        <end position="445"/>
    </location>
</feature>
<dbReference type="GO" id="GO:0046982">
    <property type="term" value="F:protein heterodimerization activity"/>
    <property type="evidence" value="ECO:0007669"/>
    <property type="project" value="InterPro"/>
</dbReference>
<dbReference type="SUPFAM" id="SSF47113">
    <property type="entry name" value="Histone-fold"/>
    <property type="match status" value="2"/>
</dbReference>
<feature type="region of interest" description="Disordered" evidence="3">
    <location>
        <begin position="266"/>
        <end position="321"/>
    </location>
</feature>
<dbReference type="Gene3D" id="3.30.505.10">
    <property type="entry name" value="SH2 domain"/>
    <property type="match status" value="1"/>
</dbReference>
<name>A0A8R1UH93_PRIPA</name>
<feature type="compositionally biased region" description="Low complexity" evidence="3">
    <location>
        <begin position="266"/>
        <end position="280"/>
    </location>
</feature>
<comment type="similarity">
    <text evidence="1">Belongs to the histone H3 family.</text>
</comment>
<dbReference type="Proteomes" id="UP000005239">
    <property type="component" value="Unassembled WGS sequence"/>
</dbReference>
<dbReference type="PANTHER" id="PTHR31128">
    <property type="entry name" value="PROTEIN CBR-CLEC-135-RELATED"/>
    <property type="match status" value="1"/>
</dbReference>
<feature type="region of interest" description="Disordered" evidence="3">
    <location>
        <begin position="351"/>
        <end position="448"/>
    </location>
</feature>
<feature type="region of interest" description="Disordered" evidence="3">
    <location>
        <begin position="910"/>
        <end position="977"/>
    </location>
</feature>
<evidence type="ECO:0000256" key="2">
    <source>
        <dbReference type="PROSITE-ProRule" id="PRU00191"/>
    </source>
</evidence>
<evidence type="ECO:0000313" key="6">
    <source>
        <dbReference type="Proteomes" id="UP000005239"/>
    </source>
</evidence>
<reference evidence="6" key="1">
    <citation type="journal article" date="2008" name="Nat. Genet.">
        <title>The Pristionchus pacificus genome provides a unique perspective on nematode lifestyle and parasitism.</title>
        <authorList>
            <person name="Dieterich C."/>
            <person name="Clifton S.W."/>
            <person name="Schuster L.N."/>
            <person name="Chinwalla A."/>
            <person name="Delehaunty K."/>
            <person name="Dinkelacker I."/>
            <person name="Fulton L."/>
            <person name="Fulton R."/>
            <person name="Godfrey J."/>
            <person name="Minx P."/>
            <person name="Mitreva M."/>
            <person name="Roeseler W."/>
            <person name="Tian H."/>
            <person name="Witte H."/>
            <person name="Yang S.P."/>
            <person name="Wilson R.K."/>
            <person name="Sommer R.J."/>
        </authorList>
    </citation>
    <scope>NUCLEOTIDE SEQUENCE [LARGE SCALE GENOMIC DNA]</scope>
    <source>
        <strain evidence="6">PS312</strain>
    </source>
</reference>
<feature type="region of interest" description="Disordered" evidence="3">
    <location>
        <begin position="468"/>
        <end position="493"/>
    </location>
</feature>
<sequence length="992" mass="114345">MARAKHVTAKNKQVATASHRCSGGVMKPHPYQKGVVCLREIRRYQKSVELLIKKAPFERLVREILLDFCPTARIAKDAVEALQEACEAAIIRLLNLTGKNAIHRKSVTIAPKDLRFAAVVLGLIHENSEIRRIAALIAPPVKEISNSVYGATTLIDLQNGMARAKQVTAKNKQVTAARAHKSRPATGGIMLPRRYPRRTISLREIRRYQKSHELLIEKAPFARLVSEILLDFRPTARIAKDAVEALQPITAHCSLHLHLISSHLSPPLHPSSHSHPLLSSGMGESSGRRDKRRSSSRKDRRSRRNDETSSPPSYSVEENSDGEWVNSRLNLKWPEPASNANVSKHRYLTFDDESDRKESERRSRKKRSKKEKKKGNESSTKSSSRRPARSPMSPSEKDDQYISLSNTSDTEKSGRSSAKRTSRERKRMTVQTSPQRTSRSHSGFSTDEDAKKIDSIVFDTRSEMMRYKKSDDILPNKRKNRSKKPSAADQRENEEYNRYYLGVRSKRGVEGKLKRSGEFYLYYEKPREGELPTMVNLNIAYLSSTNEVHHFRIQCFEGSDRHKRYVVMQNKSDGKMFTSILSLVKHYSLYSHVDTSTVCTKLFAEMSFACNYSFLNAPMESHFAPSVYEDASQCYNCIGHCICTSEFFSNFEEDSFETDNFEVDLKKYNYLDIYQEIDEGNNSDHSTNYETVWPTEITILHDDNEEESNEEFEAVDYDQEENQIESDLENSENSEFQYGANSSCNRYDTDNEEQNEAETYSEYAGTSDCDNEEILSRCITPVQLDEERWESYIKHLEFTQRHFAMEIDAENIAPGQYKETCFTVIKNEMEFFIVVPFGNSPVYQSMTFPVNQELINEIIAKIPSWMSYRLHELDTLEGFKEFAQFFRYDGSGYRMALLMKRAINEAIKGPERRRRVAEMDDDSDSDDDNDDFFATPSKIRERRAKRDAAAKIDGRTPFGQRRPMRQRSLFRDEEEAEGRVVKRRKLDLEMED</sequence>
<feature type="compositionally biased region" description="Acidic residues" evidence="3">
    <location>
        <begin position="919"/>
        <end position="931"/>
    </location>
</feature>
<dbReference type="PANTHER" id="PTHR31128:SF6">
    <property type="entry name" value="SH2 DOMAIN-CONTAINING PROTEIN"/>
    <property type="match status" value="1"/>
</dbReference>
<feature type="region of interest" description="Disordered" evidence="3">
    <location>
        <begin position="706"/>
        <end position="765"/>
    </location>
</feature>
<dbReference type="InterPro" id="IPR009072">
    <property type="entry name" value="Histone-fold"/>
</dbReference>
<protein>
    <submittedName>
        <fullName evidence="5">SH2 domain-containing protein</fullName>
    </submittedName>
</protein>